<keyword evidence="3" id="KW-1185">Reference proteome</keyword>
<feature type="transmembrane region" description="Helical" evidence="1">
    <location>
        <begin position="213"/>
        <end position="233"/>
    </location>
</feature>
<dbReference type="PANTHER" id="PTHR31721">
    <property type="entry name" value="OS06G0710300 PROTEIN"/>
    <property type="match status" value="1"/>
</dbReference>
<sequence length="301" mass="32637">MAVTARLLRASTPLRLNISSSSCSSSIVSNSSSSFKCLNNLEKKTCSRNGETNKSKVAVKASVASECAISTMESKTKNKTSGLDVHSKVRLAIAALTTVIRPLVKVKRRMSWKLLAEMLVEKGVIDCRFFALFAVAGSLLGSVLCYVEGFFLILESYVNYFQTMSKGSDQGHVMHLLIEAIDMFLVGSAMLVFGIGLYVMFVGARNIKGKNGGLFSGSSFFGLFHLKMIPAWIEMQTVSQAKSQIGHSVLMILQVGVLEKFKSVPLVTALDLACFAGAVVISSACIFLLSRLSTDGDRSRW</sequence>
<evidence type="ECO:0000313" key="2">
    <source>
        <dbReference type="EMBL" id="PIA55569.1"/>
    </source>
</evidence>
<keyword evidence="1" id="KW-0472">Membrane</keyword>
<reference evidence="2 3" key="1">
    <citation type="submission" date="2017-09" db="EMBL/GenBank/DDBJ databases">
        <title>WGS assembly of Aquilegia coerulea Goldsmith.</title>
        <authorList>
            <person name="Hodges S."/>
            <person name="Kramer E."/>
            <person name="Nordborg M."/>
            <person name="Tomkins J."/>
            <person name="Borevitz J."/>
            <person name="Derieg N."/>
            <person name="Yan J."/>
            <person name="Mihaltcheva S."/>
            <person name="Hayes R.D."/>
            <person name="Rokhsar D."/>
        </authorList>
    </citation>
    <scope>NUCLEOTIDE SEQUENCE [LARGE SCALE GENOMIC DNA]</scope>
    <source>
        <strain evidence="3">cv. Goldsmith</strain>
    </source>
</reference>
<name>A0A2G5EIK5_AQUCA</name>
<keyword evidence="1" id="KW-0812">Transmembrane</keyword>
<accession>A0A2G5EIK5</accession>
<proteinExistence type="predicted"/>
<dbReference type="InterPro" id="IPR005134">
    <property type="entry name" value="UPF0114"/>
</dbReference>
<dbReference type="Pfam" id="PF03350">
    <property type="entry name" value="UPF0114"/>
    <property type="match status" value="1"/>
</dbReference>
<dbReference type="PANTHER" id="PTHR31721:SF3">
    <property type="entry name" value="EXPRESSED PROTEIN"/>
    <property type="match status" value="1"/>
</dbReference>
<dbReference type="OrthoDB" id="1912077at2759"/>
<dbReference type="STRING" id="218851.A0A2G5EIK5"/>
<feature type="transmembrane region" description="Helical" evidence="1">
    <location>
        <begin position="174"/>
        <end position="201"/>
    </location>
</feature>
<gene>
    <name evidence="2" type="ORF">AQUCO_00700105v1</name>
</gene>
<dbReference type="InParanoid" id="A0A2G5EIK5"/>
<evidence type="ECO:0000313" key="3">
    <source>
        <dbReference type="Proteomes" id="UP000230069"/>
    </source>
</evidence>
<keyword evidence="1" id="KW-1133">Transmembrane helix</keyword>
<dbReference type="Proteomes" id="UP000230069">
    <property type="component" value="Unassembled WGS sequence"/>
</dbReference>
<evidence type="ECO:0000256" key="1">
    <source>
        <dbReference type="SAM" id="Phobius"/>
    </source>
</evidence>
<dbReference type="EMBL" id="KZ305024">
    <property type="protein sequence ID" value="PIA55569.1"/>
    <property type="molecule type" value="Genomic_DNA"/>
</dbReference>
<dbReference type="AlphaFoldDB" id="A0A2G5EIK5"/>
<organism evidence="2 3">
    <name type="scientific">Aquilegia coerulea</name>
    <name type="common">Rocky mountain columbine</name>
    <dbReference type="NCBI Taxonomy" id="218851"/>
    <lineage>
        <taxon>Eukaryota</taxon>
        <taxon>Viridiplantae</taxon>
        <taxon>Streptophyta</taxon>
        <taxon>Embryophyta</taxon>
        <taxon>Tracheophyta</taxon>
        <taxon>Spermatophyta</taxon>
        <taxon>Magnoliopsida</taxon>
        <taxon>Ranunculales</taxon>
        <taxon>Ranunculaceae</taxon>
        <taxon>Thalictroideae</taxon>
        <taxon>Aquilegia</taxon>
    </lineage>
</organism>
<feature type="transmembrane region" description="Helical" evidence="1">
    <location>
        <begin position="129"/>
        <end position="154"/>
    </location>
</feature>
<feature type="transmembrane region" description="Helical" evidence="1">
    <location>
        <begin position="266"/>
        <end position="290"/>
    </location>
</feature>
<protein>
    <submittedName>
        <fullName evidence="2">Uncharacterized protein</fullName>
    </submittedName>
</protein>